<proteinExistence type="predicted"/>
<dbReference type="PANTHER" id="PTHR38460">
    <property type="entry name" value="TAUTOMERASE YOLI-RELATED"/>
    <property type="match status" value="1"/>
</dbReference>
<dbReference type="SUPFAM" id="SSF55331">
    <property type="entry name" value="Tautomerase/MIF"/>
    <property type="match status" value="1"/>
</dbReference>
<protein>
    <submittedName>
        <fullName evidence="1">Tautomerase family protein</fullName>
    </submittedName>
</protein>
<comment type="caution">
    <text evidence="1">The sequence shown here is derived from an EMBL/GenBank/DDBJ whole genome shotgun (WGS) entry which is preliminary data.</text>
</comment>
<dbReference type="Gene3D" id="3.30.429.10">
    <property type="entry name" value="Macrophage Migration Inhibitory Factor"/>
    <property type="match status" value="1"/>
</dbReference>
<dbReference type="InterPro" id="IPR014347">
    <property type="entry name" value="Tautomerase/MIF_sf"/>
</dbReference>
<dbReference type="RefSeq" id="WP_136370398.1">
    <property type="nucleotide sequence ID" value="NZ_SSOB01000015.1"/>
</dbReference>
<evidence type="ECO:0000313" key="1">
    <source>
        <dbReference type="EMBL" id="THF78810.1"/>
    </source>
</evidence>
<evidence type="ECO:0000313" key="2">
    <source>
        <dbReference type="Proteomes" id="UP000310636"/>
    </source>
</evidence>
<dbReference type="Proteomes" id="UP000310636">
    <property type="component" value="Unassembled WGS sequence"/>
</dbReference>
<reference evidence="1 2" key="1">
    <citation type="submission" date="2019-04" db="EMBL/GenBank/DDBJ databases">
        <title>Cohnella sp. nov. isolated from preserved vegetables.</title>
        <authorList>
            <person name="Lin S.-Y."/>
            <person name="Hung M.-H."/>
            <person name="Young C.-C."/>
        </authorList>
    </citation>
    <scope>NUCLEOTIDE SEQUENCE [LARGE SCALE GENOMIC DNA]</scope>
    <source>
        <strain evidence="1 2">CC-MHH1044</strain>
    </source>
</reference>
<dbReference type="PANTHER" id="PTHR38460:SF1">
    <property type="entry name" value="TAUTOMERASE YOLI-RELATED"/>
    <property type="match status" value="1"/>
</dbReference>
<name>A0A4S4C004_9BACL</name>
<dbReference type="OrthoDB" id="9804765at2"/>
<dbReference type="InterPro" id="IPR037479">
    <property type="entry name" value="Tauto_MSAD"/>
</dbReference>
<sequence length="128" mass="14753">MVLVKIYGIRDKLGAIRLTLSDMVHMSLVDAFGIPEEDKFQRFFWLERDDFVYPAGHSEHYTIIEILIFEGRSDRAKKELINLIYERTAACGLTANDLEIVLIESPRVNWGINGLPADELKLPYRVDI</sequence>
<organism evidence="1 2">
    <name type="scientific">Cohnella fermenti</name>
    <dbReference type="NCBI Taxonomy" id="2565925"/>
    <lineage>
        <taxon>Bacteria</taxon>
        <taxon>Bacillati</taxon>
        <taxon>Bacillota</taxon>
        <taxon>Bacilli</taxon>
        <taxon>Bacillales</taxon>
        <taxon>Paenibacillaceae</taxon>
        <taxon>Cohnella</taxon>
    </lineage>
</organism>
<dbReference type="Pfam" id="PF14552">
    <property type="entry name" value="Tautomerase_2"/>
    <property type="match status" value="1"/>
</dbReference>
<keyword evidence="2" id="KW-1185">Reference proteome</keyword>
<dbReference type="AlphaFoldDB" id="A0A4S4C004"/>
<accession>A0A4S4C004</accession>
<gene>
    <name evidence="1" type="ORF">E6C55_13900</name>
</gene>
<dbReference type="EMBL" id="SSOB01000015">
    <property type="protein sequence ID" value="THF78810.1"/>
    <property type="molecule type" value="Genomic_DNA"/>
</dbReference>